<dbReference type="Proteomes" id="UP001518976">
    <property type="component" value="Unassembled WGS sequence"/>
</dbReference>
<dbReference type="RefSeq" id="WP_209264823.1">
    <property type="nucleotide sequence ID" value="NZ_JAFFZN010000008.1"/>
</dbReference>
<organism evidence="1 2">
    <name type="scientific">Streptomyces spirodelae</name>
    <dbReference type="NCBI Taxonomy" id="2812904"/>
    <lineage>
        <taxon>Bacteria</taxon>
        <taxon>Bacillati</taxon>
        <taxon>Actinomycetota</taxon>
        <taxon>Actinomycetes</taxon>
        <taxon>Kitasatosporales</taxon>
        <taxon>Streptomycetaceae</taxon>
        <taxon>Streptomyces</taxon>
    </lineage>
</organism>
<gene>
    <name evidence="1" type="ORF">JW592_11140</name>
</gene>
<name>A0ABS3WSA8_9ACTN</name>
<reference evidence="1 2" key="1">
    <citation type="submission" date="2021-02" db="EMBL/GenBank/DDBJ databases">
        <title>Streptomyces spirodelae sp. nov., isolated from duckweed.</title>
        <authorList>
            <person name="Saimee Y."/>
            <person name="Duangmal K."/>
        </authorList>
    </citation>
    <scope>NUCLEOTIDE SEQUENCE [LARGE SCALE GENOMIC DNA]</scope>
    <source>
        <strain evidence="1 2">DW4-2</strain>
    </source>
</reference>
<evidence type="ECO:0008006" key="3">
    <source>
        <dbReference type="Google" id="ProtNLM"/>
    </source>
</evidence>
<evidence type="ECO:0000313" key="2">
    <source>
        <dbReference type="Proteomes" id="UP001518976"/>
    </source>
</evidence>
<accession>A0ABS3WSA8</accession>
<sequence length="89" mass="9457">MDRDADPMAPHRTHGGDRCARCGWPLHDPYEIVSRHPVAEGSIVYARCACGTLRAWLARRSGGERLVVGARHTVRGDGGPAGGPDGRAG</sequence>
<keyword evidence="2" id="KW-1185">Reference proteome</keyword>
<dbReference type="EMBL" id="JAFFZN010000008">
    <property type="protein sequence ID" value="MBO8186016.1"/>
    <property type="molecule type" value="Genomic_DNA"/>
</dbReference>
<comment type="caution">
    <text evidence="1">The sequence shown here is derived from an EMBL/GenBank/DDBJ whole genome shotgun (WGS) entry which is preliminary data.</text>
</comment>
<protein>
    <recommendedName>
        <fullName evidence="3">RNHCP domain-containing protein</fullName>
    </recommendedName>
</protein>
<proteinExistence type="predicted"/>
<evidence type="ECO:0000313" key="1">
    <source>
        <dbReference type="EMBL" id="MBO8186016.1"/>
    </source>
</evidence>